<organism evidence="2">
    <name type="scientific">Amphimedon queenslandica</name>
    <name type="common">Sponge</name>
    <dbReference type="NCBI Taxonomy" id="400682"/>
    <lineage>
        <taxon>Eukaryota</taxon>
        <taxon>Metazoa</taxon>
        <taxon>Porifera</taxon>
        <taxon>Demospongiae</taxon>
        <taxon>Heteroscleromorpha</taxon>
        <taxon>Haplosclerida</taxon>
        <taxon>Niphatidae</taxon>
        <taxon>Amphimedon</taxon>
    </lineage>
</organism>
<sequence length="627" mass="69953">MQMILTWEEKNKDGKRQFLSKFQLIDLADKSDADRMQQIANSQIKGYYKLQGDTSTIQHLKGDPVEKDETIAKIKKQVKSFKDVGVQFDYMDNLNSLSDFQIAEKKIFSIQGDKPQLINWEDFGLRISIEDCSLSPLQTVEVAVIALVGGQFQFPPNTILVSAVYAVSLSKPLLKQLTLEIQHCVDLSRQPALSCYLKFAIAPLKCNCSDFLGTNLKIGIISFHYPKHATFSIIEGGEFKSNSGYGSIQRKDFCLVCVLGEELTNGVNGHSDSEDEEHDTSSSSDSLDSSKELSGSTGAINKPQECTGEGEKMEEEKIEELGKEEQDDNEPVFSIGIKKFMTYYGILYFEEDGEEDLLFIFTAARKLNALYEFIKKEHSHAQMRQNFSFCFKDNDGYIELKFDVPQEKPITGWNIQPHIKPTKLNRFDVNNFGELGYPIPPYCLISAYKSTNAVPTLHYAIPLEGVTDPVTLYIHRSSKNPSSSVNASISSSVSTATAATEASPRNEGGGVGVGIDVKDVCKKLKKVLINHHVVLSEIFQYSLVSIANELLQVGIITREVQKTSTYDSMVGSFTSGLSLYHNHSELEEHCIRFLKALSNVGGPVNQAAYMIQKEWAKALDSALLFEF</sequence>
<proteinExistence type="predicted"/>
<dbReference type="EnsemblMetazoa" id="Aqu2.1.18288_001">
    <property type="protein sequence ID" value="Aqu2.1.18288_001"/>
    <property type="gene ID" value="Aqu2.1.18288"/>
</dbReference>
<accession>A0A1X7TTD9</accession>
<feature type="region of interest" description="Disordered" evidence="1">
    <location>
        <begin position="267"/>
        <end position="329"/>
    </location>
</feature>
<evidence type="ECO:0000256" key="1">
    <source>
        <dbReference type="SAM" id="MobiDB-lite"/>
    </source>
</evidence>
<dbReference type="InParanoid" id="A0A1X7TTD9"/>
<evidence type="ECO:0008006" key="3">
    <source>
        <dbReference type="Google" id="ProtNLM"/>
    </source>
</evidence>
<feature type="compositionally biased region" description="Basic and acidic residues" evidence="1">
    <location>
        <begin position="309"/>
        <end position="324"/>
    </location>
</feature>
<evidence type="ECO:0000313" key="2">
    <source>
        <dbReference type="EnsemblMetazoa" id="Aqu2.1.18288_001"/>
    </source>
</evidence>
<reference evidence="2" key="1">
    <citation type="submission" date="2017-05" db="UniProtKB">
        <authorList>
            <consortium name="EnsemblMetazoa"/>
        </authorList>
    </citation>
    <scope>IDENTIFICATION</scope>
</reference>
<dbReference type="OrthoDB" id="5973910at2759"/>
<feature type="compositionally biased region" description="Low complexity" evidence="1">
    <location>
        <begin position="281"/>
        <end position="297"/>
    </location>
</feature>
<dbReference type="AlphaFoldDB" id="A0A1X7TTD9"/>
<name>A0A1X7TTD9_AMPQE</name>
<protein>
    <recommendedName>
        <fullName evidence="3">Death domain-containing protein</fullName>
    </recommendedName>
</protein>